<dbReference type="PANTHER" id="PTHR15696">
    <property type="entry name" value="SMG-7 SUPPRESSOR WITH MORPHOLOGICAL EFFECT ON GENITALIA PROTEIN 7"/>
    <property type="match status" value="1"/>
</dbReference>
<dbReference type="AlphaFoldDB" id="A0AAE8SCN8"/>
<feature type="compositionally biased region" description="Basic and acidic residues" evidence="2">
    <location>
        <begin position="41"/>
        <end position="53"/>
    </location>
</feature>
<dbReference type="InterPro" id="IPR045153">
    <property type="entry name" value="Est1/Ebs1-like"/>
</dbReference>
<evidence type="ECO:0000313" key="4">
    <source>
        <dbReference type="EMBL" id="SPJ70920.1"/>
    </source>
</evidence>
<dbReference type="PANTHER" id="PTHR15696:SF0">
    <property type="entry name" value="TELOMERASE-BINDING PROTEIN EST1A"/>
    <property type="match status" value="1"/>
</dbReference>
<dbReference type="FunFam" id="1.25.40.10:FF:000202">
    <property type="entry name" value="Unplaced genomic scaffold supercont1.7, whole genome shotgun sequence"/>
    <property type="match status" value="1"/>
</dbReference>
<evidence type="ECO:0000259" key="3">
    <source>
        <dbReference type="Pfam" id="PF10373"/>
    </source>
</evidence>
<name>A0AAE8SCN8_9HYPO</name>
<dbReference type="GO" id="GO:0005697">
    <property type="term" value="C:telomerase holoenzyme complex"/>
    <property type="evidence" value="ECO:0007669"/>
    <property type="project" value="TreeGrafter"/>
</dbReference>
<feature type="compositionally biased region" description="Low complexity" evidence="2">
    <location>
        <begin position="192"/>
        <end position="215"/>
    </location>
</feature>
<feature type="compositionally biased region" description="Basic and acidic residues" evidence="2">
    <location>
        <begin position="103"/>
        <end position="112"/>
    </location>
</feature>
<dbReference type="EMBL" id="ONZP01000024">
    <property type="protein sequence ID" value="SPJ70920.1"/>
    <property type="molecule type" value="Genomic_DNA"/>
</dbReference>
<accession>A0AAE8SCN8</accession>
<proteinExistence type="predicted"/>
<protein>
    <recommendedName>
        <fullName evidence="1">Nonsense-mediated mRNA decay factor</fullName>
    </recommendedName>
</protein>
<gene>
    <name evidence="4" type="ORF">FTOL_00648</name>
</gene>
<keyword evidence="5" id="KW-1185">Reference proteome</keyword>
<feature type="compositionally biased region" description="Basic and acidic residues" evidence="2">
    <location>
        <begin position="138"/>
        <end position="150"/>
    </location>
</feature>
<reference evidence="4" key="1">
    <citation type="submission" date="2018-03" db="EMBL/GenBank/DDBJ databases">
        <authorList>
            <person name="Guldener U."/>
        </authorList>
    </citation>
    <scope>NUCLEOTIDE SEQUENCE</scope>
</reference>
<feature type="region of interest" description="Disordered" evidence="2">
    <location>
        <begin position="41"/>
        <end position="229"/>
    </location>
</feature>
<dbReference type="Gene3D" id="1.25.40.10">
    <property type="entry name" value="Tetratricopeptide repeat domain"/>
    <property type="match status" value="1"/>
</dbReference>
<keyword evidence="1" id="KW-0539">Nucleus</keyword>
<organism evidence="4 5">
    <name type="scientific">Fusarium torulosum</name>
    <dbReference type="NCBI Taxonomy" id="33205"/>
    <lineage>
        <taxon>Eukaryota</taxon>
        <taxon>Fungi</taxon>
        <taxon>Dikarya</taxon>
        <taxon>Ascomycota</taxon>
        <taxon>Pezizomycotina</taxon>
        <taxon>Sordariomycetes</taxon>
        <taxon>Hypocreomycetidae</taxon>
        <taxon>Hypocreales</taxon>
        <taxon>Nectriaceae</taxon>
        <taxon>Fusarium</taxon>
    </lineage>
</organism>
<dbReference type="Proteomes" id="UP001187734">
    <property type="component" value="Unassembled WGS sequence"/>
</dbReference>
<dbReference type="GO" id="GO:0042162">
    <property type="term" value="F:telomeric DNA binding"/>
    <property type="evidence" value="ECO:0007669"/>
    <property type="project" value="TreeGrafter"/>
</dbReference>
<feature type="compositionally biased region" description="Polar residues" evidence="2">
    <location>
        <begin position="86"/>
        <end position="95"/>
    </location>
</feature>
<feature type="domain" description="DNA/RNA-binding" evidence="3">
    <location>
        <begin position="392"/>
        <end position="657"/>
    </location>
</feature>
<keyword evidence="1" id="KW-0866">Nonsense-mediated mRNA decay</keyword>
<dbReference type="GO" id="GO:0000184">
    <property type="term" value="P:nuclear-transcribed mRNA catabolic process, nonsense-mediated decay"/>
    <property type="evidence" value="ECO:0007669"/>
    <property type="project" value="UniProtKB-KW"/>
</dbReference>
<comment type="subcellular location">
    <subcellularLocation>
        <location evidence="1">Nucleus</location>
    </subcellularLocation>
</comment>
<dbReference type="Pfam" id="PF10373">
    <property type="entry name" value="EST1_DNA_bind"/>
    <property type="match status" value="1"/>
</dbReference>
<sequence>MAALQDRWVRHLRTRERQGKTEFQSITCVVCGSEIKSIEAWQKHAQSDDDHKQKWPTPLAAELYVQGANKPNSQDSSNRKRRADTNIGNGTTEDQGTPGAPVEEVRDADEHQAKRRSPPPTPTPAAGSPQVTVNRSRARVEPRHDFEARPHKNTSGRQLWSSEDGVQGKPQRQGRAVSLSSPRQGPTKANRPTQQTQPTTQESPQPSSNDNDSPSKMVRQPETRPISQDQLVAEVKGIYAGLVMVENKCIEVDTAQSSNTDENSKLNNEQWQALIALHRTLLHEHHDFFLASQHPSASPALQRLASKYAMPARMWRHGIHSFLELLRHRLPASLEHMLTFLYLAYSMTALLYETVPAFEDTWIECLGDLGRYRMAIEDDDIRDREIWTGVSRHWYSKAAAKSPTTGRLYHHLAILARPNVLQQLFFYSKSLCVPIPFSSARESIMTLFDPVLGNGPLRLAPVDAAFVRAHGILFSGKSRDQLEESIETFIEQLDGHIARSTKRWLESGYYIGISLACSLLGYGAESNVLLRAMSKKPEETDVPMDGSTISEATPDETFTLALDFAISTITTVLRRWGDTNTLPFLHTILVFMNHMVRYPAAISHLEKVFPWKLTSLMLNSLLVSCEPGYEVQSQFRLPEKNQVPRPLPEDNAMRGLLYSEDYFPSDWFRNDKIDEDEKYFELTSMSEERKDRILSLGCQIATSGNWLIWNPEARQFSVPAKDARDGFVHADKHIPPLDVLLVWHAFLQDPSEWNGVANAIGLDFARWNPNALLKALENDEQGLQLRPSSDCMDKIYFVYPVSDSLETLYMAYGDVFSPGGRGSASGEWQRRFYDKLLTHTIDAARGQCTFTYDFHTSVQRQIELTERLLRFSWHRMYVSPEDNEQAFRPAIKRYRRFMTLGRFQPQILDSSPGVSNRLDFTYLDIHLI</sequence>
<comment type="caution">
    <text evidence="4">The sequence shown here is derived from an EMBL/GenBank/DDBJ whole genome shotgun (WGS) entry which is preliminary data.</text>
</comment>
<dbReference type="InterPro" id="IPR011990">
    <property type="entry name" value="TPR-like_helical_dom_sf"/>
</dbReference>
<dbReference type="SUPFAM" id="SSF48452">
    <property type="entry name" value="TPR-like"/>
    <property type="match status" value="1"/>
</dbReference>
<evidence type="ECO:0000313" key="5">
    <source>
        <dbReference type="Proteomes" id="UP001187734"/>
    </source>
</evidence>
<dbReference type="GO" id="GO:0070034">
    <property type="term" value="F:telomerase RNA binding"/>
    <property type="evidence" value="ECO:0007669"/>
    <property type="project" value="TreeGrafter"/>
</dbReference>
<comment type="function">
    <text evidence="1">Plays a role in nonsense-mediated mRNA decay.</text>
</comment>
<dbReference type="InterPro" id="IPR018834">
    <property type="entry name" value="DNA/RNA-bd_Est1-type"/>
</dbReference>
<evidence type="ECO:0000256" key="2">
    <source>
        <dbReference type="SAM" id="MobiDB-lite"/>
    </source>
</evidence>
<evidence type="ECO:0000256" key="1">
    <source>
        <dbReference type="RuleBase" id="RU369098"/>
    </source>
</evidence>